<dbReference type="HAMAP" id="MF_01553">
    <property type="entry name" value="RNApol_bact_RpoY"/>
    <property type="match status" value="1"/>
</dbReference>
<dbReference type="Gene3D" id="3.10.20.730">
    <property type="entry name" value="RNAP, epsilon subunit-like"/>
    <property type="match status" value="1"/>
</dbReference>
<evidence type="ECO:0000313" key="6">
    <source>
        <dbReference type="EMBL" id="MFC4712590.1"/>
    </source>
</evidence>
<keyword evidence="2 5" id="KW-0808">Transferase</keyword>
<evidence type="ECO:0000256" key="1">
    <source>
        <dbReference type="ARBA" id="ARBA00022478"/>
    </source>
</evidence>
<gene>
    <name evidence="5" type="primary">rpoY</name>
    <name evidence="6" type="ORF">ACFO5U_06965</name>
</gene>
<dbReference type="InterPro" id="IPR009907">
    <property type="entry name" value="RpoY"/>
</dbReference>
<evidence type="ECO:0000256" key="3">
    <source>
        <dbReference type="ARBA" id="ARBA00022695"/>
    </source>
</evidence>
<comment type="similarity">
    <text evidence="5">Belongs to the RNA polymerase subunit epsilon family.</text>
</comment>
<accession>A0ABV9MBS0</accession>
<keyword evidence="7" id="KW-1185">Reference proteome</keyword>
<dbReference type="RefSeq" id="WP_377277864.1">
    <property type="nucleotide sequence ID" value="NZ_JBHSGL010000005.1"/>
</dbReference>
<evidence type="ECO:0000256" key="4">
    <source>
        <dbReference type="ARBA" id="ARBA00023163"/>
    </source>
</evidence>
<proteinExistence type="inferred from homology"/>
<keyword evidence="4 5" id="KW-0804">Transcription</keyword>
<comment type="catalytic activity">
    <reaction evidence="5">
        <text>RNA(n) + a ribonucleoside 5'-triphosphate = RNA(n+1) + diphosphate</text>
        <dbReference type="Rhea" id="RHEA:21248"/>
        <dbReference type="Rhea" id="RHEA-COMP:14527"/>
        <dbReference type="Rhea" id="RHEA-COMP:17342"/>
        <dbReference type="ChEBI" id="CHEBI:33019"/>
        <dbReference type="ChEBI" id="CHEBI:61557"/>
        <dbReference type="ChEBI" id="CHEBI:140395"/>
        <dbReference type="EC" id="2.7.7.6"/>
    </reaction>
</comment>
<name>A0ABV9MBS0_9BACL</name>
<sequence length="72" mass="8758">MIFKVYYQENRFEVPVRENTKSLYVEASTEREVRHHLKDRNYNVELVQLLEGQHLEYEQASQDYHVETLDAQ</sequence>
<keyword evidence="3 5" id="KW-0548">Nucleotidyltransferase</keyword>
<dbReference type="Pfam" id="PF07288">
    <property type="entry name" value="RpoY"/>
    <property type="match status" value="1"/>
</dbReference>
<dbReference type="NCBIfam" id="NF010188">
    <property type="entry name" value="PRK13667.1"/>
    <property type="match status" value="1"/>
</dbReference>
<dbReference type="EMBL" id="JBHSGL010000005">
    <property type="protein sequence ID" value="MFC4712590.1"/>
    <property type="molecule type" value="Genomic_DNA"/>
</dbReference>
<keyword evidence="1 5" id="KW-0240">DNA-directed RNA polymerase</keyword>
<dbReference type="EC" id="2.7.7.6" evidence="5"/>
<comment type="subunit">
    <text evidence="5">RNAP is composed of a core of 2 alpha, a beta and a beta' subunit. The core is associated with a delta subunit, and at least one of epsilon or omega. When a sigma factor is associated with the core the holoenzyme is formed, which can initiate transcription.</text>
</comment>
<reference evidence="7" key="1">
    <citation type="journal article" date="2019" name="Int. J. Syst. Evol. Microbiol.">
        <title>The Global Catalogue of Microorganisms (GCM) 10K type strain sequencing project: providing services to taxonomists for standard genome sequencing and annotation.</title>
        <authorList>
            <consortium name="The Broad Institute Genomics Platform"/>
            <consortium name="The Broad Institute Genome Sequencing Center for Infectious Disease"/>
            <person name="Wu L."/>
            <person name="Ma J."/>
        </authorList>
    </citation>
    <scope>NUCLEOTIDE SEQUENCE [LARGE SCALE GENOMIC DNA]</scope>
    <source>
        <strain evidence="7">CGMCC 1.12151</strain>
    </source>
</reference>
<comment type="caution">
    <text evidence="6">The sequence shown here is derived from an EMBL/GenBank/DDBJ whole genome shotgun (WGS) entry which is preliminary data.</text>
</comment>
<protein>
    <recommendedName>
        <fullName evidence="5">DNA-directed RNA polymerase subunit epsilon</fullName>
        <shortName evidence="5">RNAP epsilon subunit</shortName>
        <ecNumber evidence="5">2.7.7.6</ecNumber>
    </recommendedName>
    <alternativeName>
        <fullName evidence="5">RNA polymerase epsilon subunit</fullName>
    </alternativeName>
    <alternativeName>
        <fullName evidence="5">Transcriptase subunit epsilon</fullName>
    </alternativeName>
</protein>
<comment type="function">
    <text evidence="5">A non-essential component of RNA polymerase (RNAP).</text>
</comment>
<dbReference type="Proteomes" id="UP001595932">
    <property type="component" value="Unassembled WGS sequence"/>
</dbReference>
<evidence type="ECO:0000256" key="2">
    <source>
        <dbReference type="ARBA" id="ARBA00022679"/>
    </source>
</evidence>
<dbReference type="GO" id="GO:0003899">
    <property type="term" value="F:DNA-directed RNA polymerase activity"/>
    <property type="evidence" value="ECO:0007669"/>
    <property type="project" value="UniProtKB-EC"/>
</dbReference>
<evidence type="ECO:0000313" key="7">
    <source>
        <dbReference type="Proteomes" id="UP001595932"/>
    </source>
</evidence>
<evidence type="ECO:0000256" key="5">
    <source>
        <dbReference type="HAMAP-Rule" id="MF_01553"/>
    </source>
</evidence>
<organism evidence="6 7">
    <name type="scientific">Planococcus dechangensis</name>
    <dbReference type="NCBI Taxonomy" id="1176255"/>
    <lineage>
        <taxon>Bacteria</taxon>
        <taxon>Bacillati</taxon>
        <taxon>Bacillota</taxon>
        <taxon>Bacilli</taxon>
        <taxon>Bacillales</taxon>
        <taxon>Caryophanaceae</taxon>
        <taxon>Planococcus</taxon>
    </lineage>
</organism>